<evidence type="ECO:0000256" key="1">
    <source>
        <dbReference type="SAM" id="Phobius"/>
    </source>
</evidence>
<evidence type="ECO:0000313" key="2">
    <source>
        <dbReference type="EMBL" id="VVB11753.1"/>
    </source>
</evidence>
<evidence type="ECO:0000313" key="3">
    <source>
        <dbReference type="Proteomes" id="UP000489600"/>
    </source>
</evidence>
<dbReference type="AlphaFoldDB" id="A0A565CDL5"/>
<keyword evidence="1" id="KW-0472">Membrane</keyword>
<dbReference type="OrthoDB" id="20507at2759"/>
<keyword evidence="1" id="KW-1133">Transmembrane helix</keyword>
<keyword evidence="3" id="KW-1185">Reference proteome</keyword>
<gene>
    <name evidence="2" type="ORF">ANE_LOCUS22197</name>
</gene>
<reference evidence="2" key="1">
    <citation type="submission" date="2019-07" db="EMBL/GenBank/DDBJ databases">
        <authorList>
            <person name="Dittberner H."/>
        </authorList>
    </citation>
    <scope>NUCLEOTIDE SEQUENCE [LARGE SCALE GENOMIC DNA]</scope>
</reference>
<protein>
    <submittedName>
        <fullName evidence="2">Uncharacterized protein</fullName>
    </submittedName>
</protein>
<keyword evidence="1" id="KW-0812">Transmembrane</keyword>
<organism evidence="2 3">
    <name type="scientific">Arabis nemorensis</name>
    <dbReference type="NCBI Taxonomy" id="586526"/>
    <lineage>
        <taxon>Eukaryota</taxon>
        <taxon>Viridiplantae</taxon>
        <taxon>Streptophyta</taxon>
        <taxon>Embryophyta</taxon>
        <taxon>Tracheophyta</taxon>
        <taxon>Spermatophyta</taxon>
        <taxon>Magnoliopsida</taxon>
        <taxon>eudicotyledons</taxon>
        <taxon>Gunneridae</taxon>
        <taxon>Pentapetalae</taxon>
        <taxon>rosids</taxon>
        <taxon>malvids</taxon>
        <taxon>Brassicales</taxon>
        <taxon>Brassicaceae</taxon>
        <taxon>Arabideae</taxon>
        <taxon>Arabis</taxon>
    </lineage>
</organism>
<name>A0A565CDL5_9BRAS</name>
<dbReference type="Proteomes" id="UP000489600">
    <property type="component" value="Unassembled WGS sequence"/>
</dbReference>
<dbReference type="EMBL" id="CABITT030000007">
    <property type="protein sequence ID" value="VVB11753.1"/>
    <property type="molecule type" value="Genomic_DNA"/>
</dbReference>
<sequence length="95" mass="10351">MSESARAQERLDFEAAAKAIEKGKAYKEVRQATEPPIDFLAGGLNFTSGGTEQIKDTGVVDMKSSKTYLKGKSSNGVLHLFCANVLISLILSWER</sequence>
<accession>A0A565CDL5</accession>
<feature type="transmembrane region" description="Helical" evidence="1">
    <location>
        <begin position="76"/>
        <end position="93"/>
    </location>
</feature>
<comment type="caution">
    <text evidence="2">The sequence shown here is derived from an EMBL/GenBank/DDBJ whole genome shotgun (WGS) entry which is preliminary data.</text>
</comment>
<proteinExistence type="predicted"/>